<accession>A0ABD3F6H2</accession>
<dbReference type="AlphaFoldDB" id="A0ABD3F6H2"/>
<gene>
    <name evidence="1" type="ORF">V7S43_013492</name>
</gene>
<sequence>MVNYRSAQEPQTEASLAGSALALHGRTLEEQHTSTNDARVAALANAFELRPGCRPGFIVPALIFMANVNQQQRQVSAAGIQAVIESVWVSHLFDSIAHESLGVGDSKHQAAFVLSGAVPVHTFDVRA</sequence>
<comment type="caution">
    <text evidence="1">The sequence shown here is derived from an EMBL/GenBank/DDBJ whole genome shotgun (WGS) entry which is preliminary data.</text>
</comment>
<evidence type="ECO:0000313" key="2">
    <source>
        <dbReference type="Proteomes" id="UP001632037"/>
    </source>
</evidence>
<proteinExistence type="predicted"/>
<name>A0ABD3F6H2_9STRA</name>
<evidence type="ECO:0000313" key="1">
    <source>
        <dbReference type="EMBL" id="KAL3661286.1"/>
    </source>
</evidence>
<protein>
    <recommendedName>
        <fullName evidence="3">Cyclic nucleotide-binding domain-containing protein</fullName>
    </recommendedName>
</protein>
<organism evidence="1 2">
    <name type="scientific">Phytophthora oleae</name>
    <dbReference type="NCBI Taxonomy" id="2107226"/>
    <lineage>
        <taxon>Eukaryota</taxon>
        <taxon>Sar</taxon>
        <taxon>Stramenopiles</taxon>
        <taxon>Oomycota</taxon>
        <taxon>Peronosporomycetes</taxon>
        <taxon>Peronosporales</taxon>
        <taxon>Peronosporaceae</taxon>
        <taxon>Phytophthora</taxon>
    </lineage>
</organism>
<reference evidence="1 2" key="1">
    <citation type="submission" date="2024-09" db="EMBL/GenBank/DDBJ databases">
        <title>Genome sequencing and assembly of Phytophthora oleae, isolate VK10A, causative agent of rot of olive drupes.</title>
        <authorList>
            <person name="Conti Taguali S."/>
            <person name="Riolo M."/>
            <person name="La Spada F."/>
            <person name="Cacciola S.O."/>
            <person name="Dionisio G."/>
        </authorList>
    </citation>
    <scope>NUCLEOTIDE SEQUENCE [LARGE SCALE GENOMIC DNA]</scope>
    <source>
        <strain evidence="1 2">VK10A</strain>
    </source>
</reference>
<evidence type="ECO:0008006" key="3">
    <source>
        <dbReference type="Google" id="ProtNLM"/>
    </source>
</evidence>
<dbReference type="EMBL" id="JBIMZQ010000036">
    <property type="protein sequence ID" value="KAL3661286.1"/>
    <property type="molecule type" value="Genomic_DNA"/>
</dbReference>
<dbReference type="Proteomes" id="UP001632037">
    <property type="component" value="Unassembled WGS sequence"/>
</dbReference>
<keyword evidence="2" id="KW-1185">Reference proteome</keyword>